<sequence length="283" mass="31464">MLFSKNRDPVLLRRTYGSTASSEGLLESSVASIGAFNASPLNTSLRSGLGFRNVCPNGGVVTFELITGQVFTAPSDTVTMLPGILHLTECLQWCLSNDTCKSVNFETGLCVLLSSSANERPEALTSSQFPNTDKSKSCTQGWAFERVNGFELKRMGKKSVKVMSRLECMQLCLNERDFECRSVNFDTIGHECSLSDMDRHTININNELRSRKYGPSSGTIDYLENNCIQEPKKLCDIRPINGKILKTVDSVYENVKTIEECKEKCLNSPYRCHSFDFGDPSNS</sequence>
<dbReference type="SMART" id="SM00473">
    <property type="entry name" value="PAN_AP"/>
    <property type="match status" value="2"/>
</dbReference>
<dbReference type="Pfam" id="PF00024">
    <property type="entry name" value="PAN_1"/>
    <property type="match status" value="3"/>
</dbReference>
<evidence type="ECO:0000313" key="3">
    <source>
        <dbReference type="Proteomes" id="UP000728032"/>
    </source>
</evidence>
<feature type="non-terminal residue" evidence="2">
    <location>
        <position position="283"/>
    </location>
</feature>
<feature type="domain" description="Apple" evidence="1">
    <location>
        <begin position="138"/>
        <end position="227"/>
    </location>
</feature>
<dbReference type="GO" id="GO:0009653">
    <property type="term" value="P:anatomical structure morphogenesis"/>
    <property type="evidence" value="ECO:0007669"/>
    <property type="project" value="TreeGrafter"/>
</dbReference>
<dbReference type="CDD" id="cd01099">
    <property type="entry name" value="PAN_AP_HGF"/>
    <property type="match status" value="1"/>
</dbReference>
<proteinExistence type="predicted"/>
<dbReference type="SUPFAM" id="SSF57414">
    <property type="entry name" value="Hairpin loop containing domain-like"/>
    <property type="match status" value="3"/>
</dbReference>
<dbReference type="PROSITE" id="PS50948">
    <property type="entry name" value="PAN"/>
    <property type="match status" value="3"/>
</dbReference>
<dbReference type="EMBL" id="CAJPVJ010000264">
    <property type="protein sequence ID" value="CAG2161877.1"/>
    <property type="molecule type" value="Genomic_DNA"/>
</dbReference>
<dbReference type="AlphaFoldDB" id="A0A7R9LBG2"/>
<dbReference type="Gene3D" id="3.50.4.10">
    <property type="entry name" value="Hepatocyte Growth Factor"/>
    <property type="match status" value="2"/>
</dbReference>
<name>A0A7R9LBG2_9ACAR</name>
<evidence type="ECO:0000313" key="2">
    <source>
        <dbReference type="EMBL" id="CAD7638579.1"/>
    </source>
</evidence>
<gene>
    <name evidence="2" type="ORF">ONB1V03_LOCUS1478</name>
</gene>
<reference evidence="2" key="1">
    <citation type="submission" date="2020-11" db="EMBL/GenBank/DDBJ databases">
        <authorList>
            <person name="Tran Van P."/>
        </authorList>
    </citation>
    <scope>NUCLEOTIDE SEQUENCE</scope>
</reference>
<organism evidence="2">
    <name type="scientific">Oppiella nova</name>
    <dbReference type="NCBI Taxonomy" id="334625"/>
    <lineage>
        <taxon>Eukaryota</taxon>
        <taxon>Metazoa</taxon>
        <taxon>Ecdysozoa</taxon>
        <taxon>Arthropoda</taxon>
        <taxon>Chelicerata</taxon>
        <taxon>Arachnida</taxon>
        <taxon>Acari</taxon>
        <taxon>Acariformes</taxon>
        <taxon>Sarcoptiformes</taxon>
        <taxon>Oribatida</taxon>
        <taxon>Brachypylina</taxon>
        <taxon>Oppioidea</taxon>
        <taxon>Oppiidae</taxon>
        <taxon>Oppiella</taxon>
    </lineage>
</organism>
<keyword evidence="3" id="KW-1185">Reference proteome</keyword>
<evidence type="ECO:0000259" key="1">
    <source>
        <dbReference type="PROSITE" id="PS50948"/>
    </source>
</evidence>
<dbReference type="PANTHER" id="PTHR47327">
    <property type="entry name" value="FI18240P1-RELATED"/>
    <property type="match status" value="1"/>
</dbReference>
<feature type="domain" description="Apple" evidence="1">
    <location>
        <begin position="235"/>
        <end position="283"/>
    </location>
</feature>
<feature type="domain" description="Apple" evidence="1">
    <location>
        <begin position="55"/>
        <end position="136"/>
    </location>
</feature>
<dbReference type="InterPro" id="IPR052774">
    <property type="entry name" value="Celegans_DevNeuronal_Protein"/>
</dbReference>
<dbReference type="OrthoDB" id="6426238at2759"/>
<protein>
    <recommendedName>
        <fullName evidence="1">Apple domain-containing protein</fullName>
    </recommendedName>
</protein>
<dbReference type="EMBL" id="OC915089">
    <property type="protein sequence ID" value="CAD7638579.1"/>
    <property type="molecule type" value="Genomic_DNA"/>
</dbReference>
<dbReference type="InterPro" id="IPR003609">
    <property type="entry name" value="Pan_app"/>
</dbReference>
<dbReference type="Proteomes" id="UP000728032">
    <property type="component" value="Unassembled WGS sequence"/>
</dbReference>
<accession>A0A7R9LBG2</accession>
<dbReference type="PANTHER" id="PTHR47327:SF2">
    <property type="entry name" value="FI18240P1-RELATED"/>
    <property type="match status" value="1"/>
</dbReference>